<dbReference type="InterPro" id="IPR002104">
    <property type="entry name" value="Integrase_catalytic"/>
</dbReference>
<comment type="caution">
    <text evidence="3">The sequence shown here is derived from an EMBL/GenBank/DDBJ whole genome shotgun (WGS) entry which is preliminary data.</text>
</comment>
<dbReference type="EMBL" id="JAZHGC010000171">
    <property type="protein sequence ID" value="MEM5292659.1"/>
    <property type="molecule type" value="Genomic_DNA"/>
</dbReference>
<dbReference type="Pfam" id="PF00589">
    <property type="entry name" value="Phage_integrase"/>
    <property type="match status" value="1"/>
</dbReference>
<dbReference type="InterPro" id="IPR011010">
    <property type="entry name" value="DNA_brk_join_enz"/>
</dbReference>
<keyword evidence="1" id="KW-0233">DNA recombination</keyword>
<dbReference type="InterPro" id="IPR013762">
    <property type="entry name" value="Integrase-like_cat_sf"/>
</dbReference>
<proteinExistence type="predicted"/>
<name>A0ABU9QTC3_9BURK</name>
<evidence type="ECO:0000259" key="2">
    <source>
        <dbReference type="PROSITE" id="PS51898"/>
    </source>
</evidence>
<feature type="domain" description="Tyr recombinase" evidence="2">
    <location>
        <begin position="1"/>
        <end position="63"/>
    </location>
</feature>
<evidence type="ECO:0000313" key="4">
    <source>
        <dbReference type="Proteomes" id="UP001494588"/>
    </source>
</evidence>
<dbReference type="PROSITE" id="PS51898">
    <property type="entry name" value="TYR_RECOMBINASE"/>
    <property type="match status" value="1"/>
</dbReference>
<gene>
    <name evidence="3" type="ORF">V4C55_44495</name>
</gene>
<evidence type="ECO:0000313" key="3">
    <source>
        <dbReference type="EMBL" id="MEM5292659.1"/>
    </source>
</evidence>
<protein>
    <submittedName>
        <fullName evidence="3">Tyrosine-type recombinase/integrase</fullName>
    </submittedName>
</protein>
<dbReference type="Gene3D" id="1.10.443.10">
    <property type="entry name" value="Intergrase catalytic core"/>
    <property type="match status" value="1"/>
</dbReference>
<accession>A0ABU9QTC3</accession>
<sequence length="71" mass="7328">MRAAGVTPQGRKGPHAFRHARAVSLLRSGVPLKIIGDVLGHTSAGATVTYLKLATEDLRSIGLDLPGGSLP</sequence>
<keyword evidence="4" id="KW-1185">Reference proteome</keyword>
<evidence type="ECO:0000256" key="1">
    <source>
        <dbReference type="ARBA" id="ARBA00023172"/>
    </source>
</evidence>
<dbReference type="Proteomes" id="UP001494588">
    <property type="component" value="Unassembled WGS sequence"/>
</dbReference>
<organism evidence="3 4">
    <name type="scientific">Paraburkholderia sabiae</name>
    <dbReference type="NCBI Taxonomy" id="273251"/>
    <lineage>
        <taxon>Bacteria</taxon>
        <taxon>Pseudomonadati</taxon>
        <taxon>Pseudomonadota</taxon>
        <taxon>Betaproteobacteria</taxon>
        <taxon>Burkholderiales</taxon>
        <taxon>Burkholderiaceae</taxon>
        <taxon>Paraburkholderia</taxon>
    </lineage>
</organism>
<dbReference type="SUPFAM" id="SSF56349">
    <property type="entry name" value="DNA breaking-rejoining enzymes"/>
    <property type="match status" value="1"/>
</dbReference>
<reference evidence="3 4" key="1">
    <citation type="submission" date="2024-01" db="EMBL/GenBank/DDBJ databases">
        <title>The diversity of rhizobia nodulating Mimosa spp. in eleven states of Brazil covering several biomes is determined by host plant, location, and edaphic factors.</title>
        <authorList>
            <person name="Rouws L."/>
            <person name="Barauna A."/>
            <person name="Beukes C."/>
            <person name="De Faria S.M."/>
            <person name="Gross E."/>
            <person name="Dos Reis Junior F.B."/>
            <person name="Simon M."/>
            <person name="Maluk M."/>
            <person name="Odee D.W."/>
            <person name="Kenicer G."/>
            <person name="Young J.P.W."/>
            <person name="Reis V.M."/>
            <person name="Zilli J."/>
            <person name="James E.K."/>
        </authorList>
    </citation>
    <scope>NUCLEOTIDE SEQUENCE [LARGE SCALE GENOMIC DNA]</scope>
    <source>
        <strain evidence="3 4">JPY77</strain>
    </source>
</reference>